<dbReference type="GO" id="GO:0089714">
    <property type="term" value="F:UDP-N-acetyl-D-mannosamine dehydrogenase activity"/>
    <property type="evidence" value="ECO:0007669"/>
    <property type="project" value="UniProtKB-EC"/>
</dbReference>
<keyword evidence="5" id="KW-0520">NAD</keyword>
<evidence type="ECO:0000313" key="11">
    <source>
        <dbReference type="Proteomes" id="UP001596417"/>
    </source>
</evidence>
<dbReference type="Pfam" id="PF03720">
    <property type="entry name" value="UDPG_MGDP_dh_C"/>
    <property type="match status" value="1"/>
</dbReference>
<dbReference type="InterPro" id="IPR017476">
    <property type="entry name" value="UDP-Glc/GDP-Man"/>
</dbReference>
<dbReference type="Pfam" id="PF00984">
    <property type="entry name" value="UDPG_MGDP_dh"/>
    <property type="match status" value="1"/>
</dbReference>
<dbReference type="Proteomes" id="UP001596417">
    <property type="component" value="Unassembled WGS sequence"/>
</dbReference>
<dbReference type="NCBIfam" id="TIGR03026">
    <property type="entry name" value="NDP-sugDHase"/>
    <property type="match status" value="1"/>
</dbReference>
<comment type="catalytic activity">
    <reaction evidence="7">
        <text>UDP-N-acetyl-alpha-D-mannosamine + 2 NAD(+) + H2O = UDP-N-acetyl-alpha-D-mannosaminouronate + 2 NADH + 3 H(+)</text>
        <dbReference type="Rhea" id="RHEA:25780"/>
        <dbReference type="ChEBI" id="CHEBI:15377"/>
        <dbReference type="ChEBI" id="CHEBI:15378"/>
        <dbReference type="ChEBI" id="CHEBI:57540"/>
        <dbReference type="ChEBI" id="CHEBI:57945"/>
        <dbReference type="ChEBI" id="CHEBI:68623"/>
        <dbReference type="ChEBI" id="CHEBI:70731"/>
        <dbReference type="EC" id="1.1.1.336"/>
    </reaction>
</comment>
<dbReference type="InterPro" id="IPR001732">
    <property type="entry name" value="UDP-Glc/GDP-Man_DH_N"/>
</dbReference>
<keyword evidence="4" id="KW-0560">Oxidoreductase</keyword>
<dbReference type="RefSeq" id="WP_248906883.1">
    <property type="nucleotide sequence ID" value="NZ_CP109979.1"/>
</dbReference>
<protein>
    <recommendedName>
        <fullName evidence="3">UDP-N-acetyl-D-mannosamine dehydrogenase</fullName>
        <ecNumber evidence="2">1.1.1.336</ecNumber>
    </recommendedName>
    <alternativeName>
        <fullName evidence="6">UDP-ManNAc 6-dehydrogenase</fullName>
    </alternativeName>
</protein>
<dbReference type="PIRSF" id="PIRSF000124">
    <property type="entry name" value="UDPglc_GDPman_dh"/>
    <property type="match status" value="1"/>
</dbReference>
<dbReference type="InterPro" id="IPR036220">
    <property type="entry name" value="UDP-Glc/GDP-Man_DH_C_sf"/>
</dbReference>
<proteinExistence type="inferred from homology"/>
<evidence type="ECO:0000256" key="6">
    <source>
        <dbReference type="ARBA" id="ARBA00030172"/>
    </source>
</evidence>
<dbReference type="SUPFAM" id="SSF51735">
    <property type="entry name" value="NAD(P)-binding Rossmann-fold domains"/>
    <property type="match status" value="1"/>
</dbReference>
<dbReference type="InterPro" id="IPR014026">
    <property type="entry name" value="UDP-Glc/GDP-Man_DH_dimer"/>
</dbReference>
<evidence type="ECO:0000256" key="4">
    <source>
        <dbReference type="ARBA" id="ARBA00023002"/>
    </source>
</evidence>
<evidence type="ECO:0000256" key="7">
    <source>
        <dbReference type="ARBA" id="ARBA00049130"/>
    </source>
</evidence>
<dbReference type="GeneID" id="76199807"/>
<evidence type="ECO:0000259" key="9">
    <source>
        <dbReference type="SMART" id="SM00984"/>
    </source>
</evidence>
<comment type="similarity">
    <text evidence="1 8">Belongs to the UDP-glucose/GDP-mannose dehydrogenase family.</text>
</comment>
<dbReference type="Pfam" id="PF03721">
    <property type="entry name" value="UDPG_MGDP_dh_N"/>
    <property type="match status" value="1"/>
</dbReference>
<evidence type="ECO:0000256" key="1">
    <source>
        <dbReference type="ARBA" id="ARBA00006601"/>
    </source>
</evidence>
<evidence type="ECO:0000256" key="8">
    <source>
        <dbReference type="PIRNR" id="PIRNR000124"/>
    </source>
</evidence>
<dbReference type="SUPFAM" id="SSF52413">
    <property type="entry name" value="UDP-glucose/GDP-mannose dehydrogenase C-terminal domain"/>
    <property type="match status" value="1"/>
</dbReference>
<dbReference type="InterPro" id="IPR036291">
    <property type="entry name" value="NAD(P)-bd_dom_sf"/>
</dbReference>
<gene>
    <name evidence="10" type="ORF">ACFQL7_10380</name>
</gene>
<organism evidence="10 11">
    <name type="scientific">Halocatena marina</name>
    <dbReference type="NCBI Taxonomy" id="2934937"/>
    <lineage>
        <taxon>Archaea</taxon>
        <taxon>Methanobacteriati</taxon>
        <taxon>Methanobacteriota</taxon>
        <taxon>Stenosarchaea group</taxon>
        <taxon>Halobacteria</taxon>
        <taxon>Halobacteriales</taxon>
        <taxon>Natronomonadaceae</taxon>
        <taxon>Halocatena</taxon>
    </lineage>
</organism>
<dbReference type="InterPro" id="IPR028359">
    <property type="entry name" value="UDP_ManNAc/GlcNAc_DH"/>
</dbReference>
<reference evidence="10 11" key="1">
    <citation type="journal article" date="2019" name="Int. J. Syst. Evol. Microbiol.">
        <title>The Global Catalogue of Microorganisms (GCM) 10K type strain sequencing project: providing services to taxonomists for standard genome sequencing and annotation.</title>
        <authorList>
            <consortium name="The Broad Institute Genomics Platform"/>
            <consortium name="The Broad Institute Genome Sequencing Center for Infectious Disease"/>
            <person name="Wu L."/>
            <person name="Ma J."/>
        </authorList>
    </citation>
    <scope>NUCLEOTIDE SEQUENCE [LARGE SCALE GENOMIC DNA]</scope>
    <source>
        <strain evidence="10 11">RDMS1</strain>
    </source>
</reference>
<evidence type="ECO:0000256" key="5">
    <source>
        <dbReference type="ARBA" id="ARBA00023027"/>
    </source>
</evidence>
<dbReference type="SUPFAM" id="SSF48179">
    <property type="entry name" value="6-phosphogluconate dehydrogenase C-terminal domain-like"/>
    <property type="match status" value="1"/>
</dbReference>
<dbReference type="PANTHER" id="PTHR43491">
    <property type="entry name" value="UDP-N-ACETYL-D-MANNOSAMINE DEHYDROGENASE"/>
    <property type="match status" value="1"/>
</dbReference>
<keyword evidence="11" id="KW-1185">Reference proteome</keyword>
<dbReference type="EMBL" id="JBHTAX010000001">
    <property type="protein sequence ID" value="MFC7190220.1"/>
    <property type="molecule type" value="Genomic_DNA"/>
</dbReference>
<comment type="caution">
    <text evidence="10">The sequence shown here is derived from an EMBL/GenBank/DDBJ whole genome shotgun (WGS) entry which is preliminary data.</text>
</comment>
<dbReference type="PANTHER" id="PTHR43491:SF2">
    <property type="entry name" value="UDP-N-ACETYL-D-MANNOSAMINE DEHYDROGENASE"/>
    <property type="match status" value="1"/>
</dbReference>
<dbReference type="AlphaFoldDB" id="A0ABD5YLS7"/>
<dbReference type="SMART" id="SM00984">
    <property type="entry name" value="UDPG_MGDP_dh_C"/>
    <property type="match status" value="1"/>
</dbReference>
<feature type="domain" description="UDP-glucose/GDP-mannose dehydrogenase C-terminal" evidence="9">
    <location>
        <begin position="314"/>
        <end position="414"/>
    </location>
</feature>
<dbReference type="EC" id="1.1.1.336" evidence="2"/>
<dbReference type="InterPro" id="IPR014027">
    <property type="entry name" value="UDP-Glc/GDP-Man_DH_C"/>
</dbReference>
<evidence type="ECO:0000256" key="3">
    <source>
        <dbReference type="ARBA" id="ARBA00016796"/>
    </source>
</evidence>
<accession>A0ABD5YLS7</accession>
<evidence type="ECO:0000256" key="2">
    <source>
        <dbReference type="ARBA" id="ARBA00012935"/>
    </source>
</evidence>
<name>A0ABD5YLS7_9EURY</name>
<sequence>MSETTTICIVGQGYVGLPLALAFDEEGYEVIGYDISERKIDALSDGFDPSGDHADETIADSSVAFTTDASTIERADYVIITVPTPVDETKNPDLSFVESAAVTVGEHVSEGTTVVLESTVYPGVTRDVLGPVVEEHSGLTVGENLFLGYSPERLSPGDTDLRDAMKIVSGSDEETLDRLVALYGSVVDAGIHRAPTMETAEAAKVTENVQRDINIALVNELAIVCDHMDLDTHAVLEAAGSKWNFHPYRPGLVGGHCIPVDPLYLAHSAERVGYQPKLIMQAREVNEYMPKHTAELALRGLNRCGKVLRDSRVLALGLSYKPNVGDIRTSQVQGVIRALSEYDVEVVGYDPHADKDAMRESFDIDIQDELSFEGFDAVVLATGHDDFSILTLETMAAELDDDPVLVDVVGMFDSDRATEAGFDYSRL</sequence>
<dbReference type="Gene3D" id="3.40.50.720">
    <property type="entry name" value="NAD(P)-binding Rossmann-like Domain"/>
    <property type="match status" value="2"/>
</dbReference>
<evidence type="ECO:0000313" key="10">
    <source>
        <dbReference type="EMBL" id="MFC7190220.1"/>
    </source>
</evidence>
<dbReference type="InterPro" id="IPR008927">
    <property type="entry name" value="6-PGluconate_DH-like_C_sf"/>
</dbReference>
<dbReference type="PIRSF" id="PIRSF500136">
    <property type="entry name" value="UDP_ManNAc_DH"/>
    <property type="match status" value="1"/>
</dbReference>